<dbReference type="RefSeq" id="WP_013165419.1">
    <property type="nucleotide sequence ID" value="NC_014217.1"/>
</dbReference>
<dbReference type="InterPro" id="IPR010663">
    <property type="entry name" value="Znf_FPG/IleRS"/>
</dbReference>
<protein>
    <recommendedName>
        <fullName evidence="15">Formamidopyrimidine-DNA glycosylase</fullName>
        <shortName evidence="15">Fapy-DNA glycosylase</shortName>
        <ecNumber evidence="15">3.2.2.23</ecNumber>
    </recommendedName>
    <alternativeName>
        <fullName evidence="15">DNA-(apurinic or apyrimidinic site) lyase MutM</fullName>
        <shortName evidence="15">AP lyase MutM</shortName>
        <ecNumber evidence="15">4.2.99.18</ecNumber>
    </alternativeName>
</protein>
<evidence type="ECO:0000256" key="4">
    <source>
        <dbReference type="ARBA" id="ARBA00022723"/>
    </source>
</evidence>
<dbReference type="GO" id="GO:0008270">
    <property type="term" value="F:zinc ion binding"/>
    <property type="evidence" value="ECO:0007669"/>
    <property type="project" value="UniProtKB-UniRule"/>
</dbReference>
<evidence type="ECO:0000256" key="3">
    <source>
        <dbReference type="ARBA" id="ARBA00011245"/>
    </source>
</evidence>
<feature type="domain" description="Formamidopyrimidine-DNA glycosylase catalytic" evidence="17">
    <location>
        <begin position="2"/>
        <end position="132"/>
    </location>
</feature>
<dbReference type="Proteomes" id="UP000006633">
    <property type="component" value="Chromosome"/>
</dbReference>
<dbReference type="PANTHER" id="PTHR22993:SF9">
    <property type="entry name" value="FORMAMIDOPYRIMIDINE-DNA GLYCOSYLASE"/>
    <property type="match status" value="1"/>
</dbReference>
<keyword evidence="7 15" id="KW-0378">Hydrolase</keyword>
<dbReference type="GO" id="GO:0140078">
    <property type="term" value="F:class I DNA-(apurinic or apyrimidinic site) endonuclease activity"/>
    <property type="evidence" value="ECO:0007669"/>
    <property type="project" value="UniProtKB-EC"/>
</dbReference>
<dbReference type="NCBIfam" id="TIGR00577">
    <property type="entry name" value="fpg"/>
    <property type="match status" value="1"/>
</dbReference>
<dbReference type="EC" id="4.2.99.18" evidence="15"/>
<dbReference type="Pfam" id="PF01149">
    <property type="entry name" value="Fapy_DNA_glyco"/>
    <property type="match status" value="1"/>
</dbReference>
<dbReference type="InterPro" id="IPR015886">
    <property type="entry name" value="H2TH_FPG"/>
</dbReference>
<feature type="active site" description="Proton donor; for delta-elimination activity" evidence="15">
    <location>
        <position position="289"/>
    </location>
</feature>
<keyword evidence="19" id="KW-1185">Reference proteome</keyword>
<evidence type="ECO:0000256" key="9">
    <source>
        <dbReference type="ARBA" id="ARBA00023125"/>
    </source>
</evidence>
<evidence type="ECO:0000259" key="16">
    <source>
        <dbReference type="PROSITE" id="PS51066"/>
    </source>
</evidence>
<dbReference type="InterPro" id="IPR010979">
    <property type="entry name" value="Ribosomal_uS13-like_H2TH"/>
</dbReference>
<dbReference type="Gene3D" id="3.20.190.10">
    <property type="entry name" value="MutM-like, N-terminal"/>
    <property type="match status" value="1"/>
</dbReference>
<dbReference type="CDD" id="cd08966">
    <property type="entry name" value="EcFpg-like_N"/>
    <property type="match status" value="1"/>
</dbReference>
<evidence type="ECO:0000256" key="7">
    <source>
        <dbReference type="ARBA" id="ARBA00022801"/>
    </source>
</evidence>
<comment type="cofactor">
    <cofactor evidence="15">
        <name>Zn(2+)</name>
        <dbReference type="ChEBI" id="CHEBI:29105"/>
    </cofactor>
    <text evidence="15">Binds 1 zinc ion per subunit.</text>
</comment>
<feature type="active site" description="Schiff-base intermediate with DNA" evidence="15">
    <location>
        <position position="2"/>
    </location>
</feature>
<comment type="similarity">
    <text evidence="2 15">Belongs to the FPG family.</text>
</comment>
<evidence type="ECO:0000256" key="15">
    <source>
        <dbReference type="HAMAP-Rule" id="MF_00103"/>
    </source>
</evidence>
<evidence type="ECO:0000256" key="6">
    <source>
        <dbReference type="ARBA" id="ARBA00022771"/>
    </source>
</evidence>
<evidence type="ECO:0000256" key="12">
    <source>
        <dbReference type="ARBA" id="ARBA00023268"/>
    </source>
</evidence>
<gene>
    <name evidence="15" type="primary">mutM</name>
    <name evidence="15" type="synonym">fpg</name>
    <name evidence="18" type="ordered locus">Snov_0581</name>
</gene>
<organism evidence="18 19">
    <name type="scientific">Ancylobacter novellus (strain ATCC 8093 / DSM 506 / JCM 20403 / CCM 1077 / IAM 12100 / NBRC 12443 / NCIMB 10456)</name>
    <name type="common">Starkeya novella</name>
    <dbReference type="NCBI Taxonomy" id="639283"/>
    <lineage>
        <taxon>Bacteria</taxon>
        <taxon>Pseudomonadati</taxon>
        <taxon>Pseudomonadota</taxon>
        <taxon>Alphaproteobacteria</taxon>
        <taxon>Hyphomicrobiales</taxon>
        <taxon>Xanthobacteraceae</taxon>
        <taxon>Ancylobacter</taxon>
    </lineage>
</organism>
<dbReference type="HAMAP" id="MF_00103">
    <property type="entry name" value="Fapy_DNA_glycosyl"/>
    <property type="match status" value="1"/>
</dbReference>
<feature type="binding site" evidence="15">
    <location>
        <position position="129"/>
    </location>
    <ligand>
        <name>DNA</name>
        <dbReference type="ChEBI" id="CHEBI:16991"/>
    </ligand>
</feature>
<dbReference type="PANTHER" id="PTHR22993">
    <property type="entry name" value="FORMAMIDOPYRIMIDINE-DNA GLYCOSYLASE"/>
    <property type="match status" value="1"/>
</dbReference>
<feature type="active site" description="Proton donor; for beta-elimination activity" evidence="15">
    <location>
        <position position="58"/>
    </location>
</feature>
<evidence type="ECO:0000313" key="18">
    <source>
        <dbReference type="EMBL" id="ADH87914.1"/>
    </source>
</evidence>
<accession>D7A494</accession>
<dbReference type="AlphaFoldDB" id="D7A494"/>
<dbReference type="EMBL" id="CP002026">
    <property type="protein sequence ID" value="ADH87914.1"/>
    <property type="molecule type" value="Genomic_DNA"/>
</dbReference>
<evidence type="ECO:0000256" key="8">
    <source>
        <dbReference type="ARBA" id="ARBA00022833"/>
    </source>
</evidence>
<dbReference type="GO" id="GO:0006284">
    <property type="term" value="P:base-excision repair"/>
    <property type="evidence" value="ECO:0007669"/>
    <property type="project" value="InterPro"/>
</dbReference>
<evidence type="ECO:0000256" key="2">
    <source>
        <dbReference type="ARBA" id="ARBA00009409"/>
    </source>
</evidence>
<proteinExistence type="inferred from homology"/>
<dbReference type="InterPro" id="IPR020629">
    <property type="entry name" value="FPG_Glyclase"/>
</dbReference>
<comment type="function">
    <text evidence="15">Involved in base excision repair of DNA damaged by oxidation or by mutagenic agents. Acts as DNA glycosylase that recognizes and removes damaged bases. Has a preference for oxidized purines, such as 7,8-dihydro-8-oxoguanine (8-oxoG). Has AP (apurinic/apyrimidinic) lyase activity and introduces nicks in the DNA strand. Cleaves the DNA backbone by beta-delta elimination to generate a single-strand break at the site of the removed base with both 3'- and 5'-phosphates.</text>
</comment>
<evidence type="ECO:0000256" key="14">
    <source>
        <dbReference type="ARBA" id="ARBA00044632"/>
    </source>
</evidence>
<evidence type="ECO:0000259" key="17">
    <source>
        <dbReference type="PROSITE" id="PS51068"/>
    </source>
</evidence>
<keyword evidence="9 15" id="KW-0238">DNA-binding</keyword>
<dbReference type="NCBIfam" id="NF002211">
    <property type="entry name" value="PRK01103.1"/>
    <property type="match status" value="1"/>
</dbReference>
<evidence type="ECO:0000256" key="5">
    <source>
        <dbReference type="ARBA" id="ARBA00022763"/>
    </source>
</evidence>
<keyword evidence="5 15" id="KW-0227">DNA damage</keyword>
<feature type="binding site" evidence="15">
    <location>
        <position position="172"/>
    </location>
    <ligand>
        <name>DNA</name>
        <dbReference type="ChEBI" id="CHEBI:16991"/>
    </ligand>
</feature>
<dbReference type="SMART" id="SM01232">
    <property type="entry name" value="H2TH"/>
    <property type="match status" value="1"/>
</dbReference>
<dbReference type="PROSITE" id="PS51066">
    <property type="entry name" value="ZF_FPG_2"/>
    <property type="match status" value="1"/>
</dbReference>
<dbReference type="GO" id="GO:0034039">
    <property type="term" value="F:8-oxo-7,8-dihydroguanine DNA N-glycosylase activity"/>
    <property type="evidence" value="ECO:0007669"/>
    <property type="project" value="TreeGrafter"/>
</dbReference>
<dbReference type="KEGG" id="sno:Snov_0581"/>
<keyword evidence="6 15" id="KW-0863">Zinc-finger</keyword>
<evidence type="ECO:0000256" key="11">
    <source>
        <dbReference type="ARBA" id="ARBA00023239"/>
    </source>
</evidence>
<dbReference type="SUPFAM" id="SSF81624">
    <property type="entry name" value="N-terminal domain of MutM-like DNA repair proteins"/>
    <property type="match status" value="1"/>
</dbReference>
<dbReference type="SMART" id="SM00898">
    <property type="entry name" value="Fapy_DNA_glyco"/>
    <property type="match status" value="1"/>
</dbReference>
<dbReference type="FunFam" id="1.10.8.50:FF:000003">
    <property type="entry name" value="Formamidopyrimidine-DNA glycosylase"/>
    <property type="match status" value="1"/>
</dbReference>
<evidence type="ECO:0000256" key="1">
    <source>
        <dbReference type="ARBA" id="ARBA00001668"/>
    </source>
</evidence>
<comment type="catalytic activity">
    <reaction evidence="14 15">
        <text>2'-deoxyribonucleotide-(2'-deoxyribose 5'-phosphate)-2'-deoxyribonucleotide-DNA = a 3'-end 2'-deoxyribonucleotide-(2,3-dehydro-2,3-deoxyribose 5'-phosphate)-DNA + a 5'-end 5'-phospho-2'-deoxyribonucleoside-DNA + H(+)</text>
        <dbReference type="Rhea" id="RHEA:66592"/>
        <dbReference type="Rhea" id="RHEA-COMP:13180"/>
        <dbReference type="Rhea" id="RHEA-COMP:16897"/>
        <dbReference type="Rhea" id="RHEA-COMP:17067"/>
        <dbReference type="ChEBI" id="CHEBI:15378"/>
        <dbReference type="ChEBI" id="CHEBI:136412"/>
        <dbReference type="ChEBI" id="CHEBI:157695"/>
        <dbReference type="ChEBI" id="CHEBI:167181"/>
        <dbReference type="EC" id="4.2.99.18"/>
    </reaction>
</comment>
<dbReference type="eggNOG" id="COG0266">
    <property type="taxonomic scope" value="Bacteria"/>
</dbReference>
<comment type="catalytic activity">
    <reaction evidence="1 15">
        <text>Hydrolysis of DNA containing ring-opened 7-methylguanine residues, releasing 2,6-diamino-4-hydroxy-5-(N-methyl)formamidopyrimidine.</text>
        <dbReference type="EC" id="3.2.2.23"/>
    </reaction>
</comment>
<dbReference type="SUPFAM" id="SSF46946">
    <property type="entry name" value="S13-like H2TH domain"/>
    <property type="match status" value="1"/>
</dbReference>
<keyword evidence="11 15" id="KW-0456">Lyase</keyword>
<dbReference type="GO" id="GO:0003684">
    <property type="term" value="F:damaged DNA binding"/>
    <property type="evidence" value="ECO:0007669"/>
    <property type="project" value="InterPro"/>
</dbReference>
<dbReference type="HOGENOM" id="CLU_038423_1_1_5"/>
<dbReference type="Gene3D" id="1.10.8.50">
    <property type="match status" value="1"/>
</dbReference>
<dbReference type="OrthoDB" id="9800855at2"/>
<dbReference type="EC" id="3.2.2.23" evidence="15"/>
<keyword evidence="8 15" id="KW-0862">Zinc</keyword>
<reference evidence="18 19" key="1">
    <citation type="journal article" date="2012" name="Stand. Genomic Sci.">
        <title>Complete genome sequence of the facultatively chemolithoautotrophic and methylotrophic alpha Proteobacterium Starkeya novella type strain (ATCC 8093(T)).</title>
        <authorList>
            <person name="Kappler U."/>
            <person name="Davenport K."/>
            <person name="Beatson S."/>
            <person name="Lucas S."/>
            <person name="Lapidus A."/>
            <person name="Copeland A."/>
            <person name="Berry K.W."/>
            <person name="Glavina Del Rio T."/>
            <person name="Hammon N."/>
            <person name="Dalin E."/>
            <person name="Tice H."/>
            <person name="Pitluck S."/>
            <person name="Richardson P."/>
            <person name="Bruce D."/>
            <person name="Goodwin L.A."/>
            <person name="Han C."/>
            <person name="Tapia R."/>
            <person name="Detter J.C."/>
            <person name="Chang Y.J."/>
            <person name="Jeffries C.D."/>
            <person name="Land M."/>
            <person name="Hauser L."/>
            <person name="Kyrpides N.C."/>
            <person name="Goker M."/>
            <person name="Ivanova N."/>
            <person name="Klenk H.P."/>
            <person name="Woyke T."/>
        </authorList>
    </citation>
    <scope>NUCLEOTIDE SEQUENCE [LARGE SCALE GENOMIC DNA]</scope>
    <source>
        <strain evidence="19">ATCC 8093 / DSM 506 / JCM 20403 / CCM 1077 / IAM 12100 / NBRC 12443 / NCIMB 10456</strain>
    </source>
</reference>
<feature type="active site" description="Proton donor" evidence="15">
    <location>
        <position position="3"/>
    </location>
</feature>
<name>D7A494_ANCN5</name>
<dbReference type="InterPro" id="IPR012319">
    <property type="entry name" value="FPG_cat"/>
</dbReference>
<keyword evidence="10 15" id="KW-0234">DNA repair</keyword>
<evidence type="ECO:0000256" key="13">
    <source>
        <dbReference type="ARBA" id="ARBA00023295"/>
    </source>
</evidence>
<dbReference type="InterPro" id="IPR035937">
    <property type="entry name" value="FPG_N"/>
</dbReference>
<comment type="subunit">
    <text evidence="3 15">Monomer.</text>
</comment>
<evidence type="ECO:0000256" key="10">
    <source>
        <dbReference type="ARBA" id="ARBA00023204"/>
    </source>
</evidence>
<feature type="binding site" evidence="15">
    <location>
        <position position="110"/>
    </location>
    <ligand>
        <name>DNA</name>
        <dbReference type="ChEBI" id="CHEBI:16991"/>
    </ligand>
</feature>
<feature type="domain" description="FPG-type" evidence="16">
    <location>
        <begin position="263"/>
        <end position="299"/>
    </location>
</feature>
<dbReference type="InterPro" id="IPR000214">
    <property type="entry name" value="Znf_DNA_glyclase/AP_lyase"/>
</dbReference>
<dbReference type="PROSITE" id="PS51068">
    <property type="entry name" value="FPG_CAT"/>
    <property type="match status" value="1"/>
</dbReference>
<keyword evidence="13 15" id="KW-0326">Glycosidase</keyword>
<sequence>MPELPEVETVRRGLAPVMEGRRILAAVARRPDLRWPLPERFAERLTGRRIGRLGRRAKYLVADIEPQDGAAPEVLVMHLGMSGSFRIEPDEGVPSVPGDFVMARSKTSAHDHVAFRMEGGVEVVYNDPRRFGAMLLVPRAELDAHPLFRDIGPEPLGPGFNAESLAQALAGRRTPIKAALLDQKVVAGLGNIYVCEALHRAGLSPERQAASLVTATGKPTAATRRLVGIVREVLEEAIAAGGSTLRDHAQVDGTLGYFQHTFRAYDREGEACLTPGCRGTIARLVQSGRSTFYCATCQR</sequence>
<dbReference type="Pfam" id="PF06827">
    <property type="entry name" value="zf-FPG_IleRS"/>
    <property type="match status" value="1"/>
</dbReference>
<dbReference type="SUPFAM" id="SSF57716">
    <property type="entry name" value="Glucocorticoid receptor-like (DNA-binding domain)"/>
    <property type="match status" value="1"/>
</dbReference>
<dbReference type="Pfam" id="PF06831">
    <property type="entry name" value="H2TH"/>
    <property type="match status" value="1"/>
</dbReference>
<evidence type="ECO:0000313" key="19">
    <source>
        <dbReference type="Proteomes" id="UP000006633"/>
    </source>
</evidence>
<keyword evidence="12 15" id="KW-0511">Multifunctional enzyme</keyword>
<dbReference type="STRING" id="639283.Snov_0581"/>
<keyword evidence="4 15" id="KW-0479">Metal-binding</keyword>